<reference evidence="3" key="1">
    <citation type="submission" date="2016-10" db="EMBL/GenBank/DDBJ databases">
        <authorList>
            <person name="Varghese N."/>
            <person name="Submissions S."/>
        </authorList>
    </citation>
    <scope>NUCLEOTIDE SEQUENCE [LARGE SCALE GENOMIC DNA]</scope>
    <source>
        <strain evidence="3">IBRC-M10078</strain>
    </source>
</reference>
<keyword evidence="1" id="KW-1133">Transmembrane helix</keyword>
<evidence type="ECO:0000256" key="1">
    <source>
        <dbReference type="SAM" id="Phobius"/>
    </source>
</evidence>
<evidence type="ECO:0000313" key="3">
    <source>
        <dbReference type="Proteomes" id="UP000199159"/>
    </source>
</evidence>
<organism evidence="2 3">
    <name type="scientific">Litchfieldia salsa</name>
    <dbReference type="NCBI Taxonomy" id="930152"/>
    <lineage>
        <taxon>Bacteria</taxon>
        <taxon>Bacillati</taxon>
        <taxon>Bacillota</taxon>
        <taxon>Bacilli</taxon>
        <taxon>Bacillales</taxon>
        <taxon>Bacillaceae</taxon>
        <taxon>Litchfieldia</taxon>
    </lineage>
</organism>
<dbReference type="AlphaFoldDB" id="A0A1H0PRL8"/>
<dbReference type="OrthoDB" id="9783823at2"/>
<feature type="transmembrane region" description="Helical" evidence="1">
    <location>
        <begin position="74"/>
        <end position="96"/>
    </location>
</feature>
<keyword evidence="3" id="KW-1185">Reference proteome</keyword>
<evidence type="ECO:0000313" key="2">
    <source>
        <dbReference type="EMBL" id="SDP07188.1"/>
    </source>
</evidence>
<dbReference type="STRING" id="930152.SAMN05216565_101420"/>
<dbReference type="RefSeq" id="WP_090849459.1">
    <property type="nucleotide sequence ID" value="NZ_FNJU01000001.1"/>
</dbReference>
<gene>
    <name evidence="2" type="ORF">SAMN05216565_101420</name>
</gene>
<keyword evidence="1" id="KW-0812">Transmembrane</keyword>
<keyword evidence="1" id="KW-0472">Membrane</keyword>
<proteinExistence type="predicted"/>
<name>A0A1H0PRL8_9BACI</name>
<dbReference type="Proteomes" id="UP000199159">
    <property type="component" value="Unassembled WGS sequence"/>
</dbReference>
<feature type="transmembrane region" description="Helical" evidence="1">
    <location>
        <begin position="7"/>
        <end position="29"/>
    </location>
</feature>
<sequence>MTVFKKYLLVNGILLFTHPLLFFAGIMGFGSAPDYTPKVELFKAMSALAFTGGCPNLMVFLISTIRKKNIIENLIWSFVFFALVFGAYLAIFWSVIK</sequence>
<dbReference type="EMBL" id="FNJU01000001">
    <property type="protein sequence ID" value="SDP07188.1"/>
    <property type="molecule type" value="Genomic_DNA"/>
</dbReference>
<feature type="transmembrane region" description="Helical" evidence="1">
    <location>
        <begin position="41"/>
        <end position="62"/>
    </location>
</feature>
<accession>A0A1H0PRL8</accession>
<protein>
    <submittedName>
        <fullName evidence="2">Uncharacterized protein</fullName>
    </submittedName>
</protein>